<dbReference type="SUPFAM" id="SSF82171">
    <property type="entry name" value="DPP6 N-terminal domain-like"/>
    <property type="match status" value="1"/>
</dbReference>
<name>H1Q3M8_9BACT</name>
<dbReference type="Pfam" id="PF07676">
    <property type="entry name" value="PD40"/>
    <property type="match status" value="2"/>
</dbReference>
<dbReference type="InterPro" id="IPR011659">
    <property type="entry name" value="WD40"/>
</dbReference>
<dbReference type="HOGENOM" id="CLU_042630_0_0_10"/>
<proteinExistence type="predicted"/>
<organism evidence="2 3">
    <name type="scientific">Prevotella micans F0438</name>
    <dbReference type="NCBI Taxonomy" id="883158"/>
    <lineage>
        <taxon>Bacteria</taxon>
        <taxon>Pseudomonadati</taxon>
        <taxon>Bacteroidota</taxon>
        <taxon>Bacteroidia</taxon>
        <taxon>Bacteroidales</taxon>
        <taxon>Prevotellaceae</taxon>
        <taxon>Prevotella</taxon>
    </lineage>
</organism>
<dbReference type="Gene3D" id="2.120.10.30">
    <property type="entry name" value="TolB, C-terminal domain"/>
    <property type="match status" value="1"/>
</dbReference>
<dbReference type="PATRIC" id="fig|883158.3.peg.1513"/>
<protein>
    <recommendedName>
        <fullName evidence="4">Cytochrome c domain-containing protein</fullName>
    </recommendedName>
</protein>
<dbReference type="Proteomes" id="UP000016023">
    <property type="component" value="Unassembled WGS sequence"/>
</dbReference>
<dbReference type="PROSITE" id="PS51257">
    <property type="entry name" value="PROKAR_LIPOPROTEIN"/>
    <property type="match status" value="1"/>
</dbReference>
<dbReference type="InterPro" id="IPR015943">
    <property type="entry name" value="WD40/YVTN_repeat-like_dom_sf"/>
</dbReference>
<dbReference type="InterPro" id="IPR011042">
    <property type="entry name" value="6-blade_b-propeller_TolB-like"/>
</dbReference>
<evidence type="ECO:0000256" key="1">
    <source>
        <dbReference type="SAM" id="SignalP"/>
    </source>
</evidence>
<dbReference type="Gene3D" id="2.130.10.10">
    <property type="entry name" value="YVTN repeat-like/Quinoprotein amine dehydrogenase"/>
    <property type="match status" value="1"/>
</dbReference>
<accession>H1Q3M8</accession>
<sequence length="489" mass="55509">MKTLVKHIITLALPLLLAGCSHAPQNVRQDNSIPKIFPDYVGVTIPAGIAPLNFNYDGPSESIFVEARGSKGGSIEAEGDYADFDIDQWHELTNLNKGGKIIFTVNVKQNGEWTRYKSFDVNVSADPIGEWGLTYRLVAPGYEVYGKMGLYQRELATFRQQAIIENTSVPGACMNCHTPNRTNPDNFTFHVRGSNGGTIIGGRDGFKILNAKNDSLKGSLVYPYWHPSGRFIAYSTNKTHQSFHAVRSERIEVFDQASDILILNPTTNEIVLNPSVMTPENYENYPVFSPDGRTLYFVASVAWDIPANYKRIRYNLCKVGFDARTGRTIGQPDTIFNARLMGKSATHPRPSYDGRFIIFTMADYGVFPIWHNEADQWLFDIRTGKARPLTEINSRAADSFHNWSSNSRWLVFTSRRIDGYYTRLYLTHVNSDGTMSKPFLLPQKNPWEFYDRSLFSFNTPDFTSHPFNLKSRDFVRAIVSPERIETKIR</sequence>
<evidence type="ECO:0000313" key="3">
    <source>
        <dbReference type="Proteomes" id="UP000016023"/>
    </source>
</evidence>
<dbReference type="EMBL" id="AGWK01000041">
    <property type="protein sequence ID" value="EHO68734.1"/>
    <property type="molecule type" value="Genomic_DNA"/>
</dbReference>
<dbReference type="RefSeq" id="WP_006952992.1">
    <property type="nucleotide sequence ID" value="NZ_JH594522.1"/>
</dbReference>
<dbReference type="STRING" id="883158.HMPREF9140_01516"/>
<feature type="signal peptide" evidence="1">
    <location>
        <begin position="1"/>
        <end position="23"/>
    </location>
</feature>
<dbReference type="AlphaFoldDB" id="H1Q3M8"/>
<keyword evidence="1" id="KW-0732">Signal</keyword>
<evidence type="ECO:0000313" key="2">
    <source>
        <dbReference type="EMBL" id="EHO68734.1"/>
    </source>
</evidence>
<evidence type="ECO:0008006" key="4">
    <source>
        <dbReference type="Google" id="ProtNLM"/>
    </source>
</evidence>
<comment type="caution">
    <text evidence="2">The sequence shown here is derived from an EMBL/GenBank/DDBJ whole genome shotgun (WGS) entry which is preliminary data.</text>
</comment>
<reference evidence="2 3" key="1">
    <citation type="submission" date="2011-12" db="EMBL/GenBank/DDBJ databases">
        <title>The Genome Sequence of Prevotella micans F0438.</title>
        <authorList>
            <consortium name="The Broad Institute Genome Sequencing Platform"/>
            <person name="Earl A."/>
            <person name="Ward D."/>
            <person name="Feldgarden M."/>
            <person name="Gevers D."/>
            <person name="Izard J."/>
            <person name="Baranova O.V."/>
            <person name="Blanton J.M."/>
            <person name="Wade W.G."/>
            <person name="Dewhirst F.E."/>
            <person name="Young S.K."/>
            <person name="Zeng Q."/>
            <person name="Gargeya S."/>
            <person name="Fitzgerald M."/>
            <person name="Haas B."/>
            <person name="Abouelleil A."/>
            <person name="Alvarado L."/>
            <person name="Arachchi H.M."/>
            <person name="Berlin A."/>
            <person name="Chapman S.B."/>
            <person name="Gearin G."/>
            <person name="Goldberg J."/>
            <person name="Griggs A."/>
            <person name="Gujja S."/>
            <person name="Hansen M."/>
            <person name="Heiman D."/>
            <person name="Howarth C."/>
            <person name="Larimer J."/>
            <person name="Lui A."/>
            <person name="MacDonald P.J.P."/>
            <person name="McCowen C."/>
            <person name="Montmayeur A."/>
            <person name="Murphy C."/>
            <person name="Neiman D."/>
            <person name="Pearson M."/>
            <person name="Priest M."/>
            <person name="Roberts A."/>
            <person name="Saif S."/>
            <person name="Shea T."/>
            <person name="Sisk P."/>
            <person name="Stolte C."/>
            <person name="Sykes S."/>
            <person name="Wortman J."/>
            <person name="Nusbaum C."/>
            <person name="Birren B."/>
        </authorList>
    </citation>
    <scope>NUCLEOTIDE SEQUENCE [LARGE SCALE GENOMIC DNA]</scope>
    <source>
        <strain evidence="2 3">F0438</strain>
    </source>
</reference>
<dbReference type="eggNOG" id="COG0823">
    <property type="taxonomic scope" value="Bacteria"/>
</dbReference>
<gene>
    <name evidence="2" type="ORF">HMPREF9140_01516</name>
</gene>
<keyword evidence="3" id="KW-1185">Reference proteome</keyword>
<feature type="chain" id="PRO_5003552913" description="Cytochrome c domain-containing protein" evidence="1">
    <location>
        <begin position="24"/>
        <end position="489"/>
    </location>
</feature>